<evidence type="ECO:0000256" key="1">
    <source>
        <dbReference type="SAM" id="SignalP"/>
    </source>
</evidence>
<dbReference type="GeneID" id="9621910"/>
<keyword evidence="3" id="KW-1185">Reference proteome</keyword>
<evidence type="ECO:0000313" key="3">
    <source>
        <dbReference type="Proteomes" id="UP000001058"/>
    </source>
</evidence>
<keyword evidence="1" id="KW-0732">Signal</keyword>
<dbReference type="RefSeq" id="XP_002955031.1">
    <property type="nucleotide sequence ID" value="XM_002954985.1"/>
</dbReference>
<feature type="signal peptide" evidence="1">
    <location>
        <begin position="1"/>
        <end position="22"/>
    </location>
</feature>
<dbReference type="KEGG" id="vcn:VOLCADRAFT_95914"/>
<sequence>MGKLSMLLRLLNFSVFLRLCQPMHTSHGKLFIIPVRRYGPNNQMTEIKEAISLSFLLPGSVLVIPNLMEHKFSDGTANEMSSKELFEIGLLTQAEVRFVFLDDLRKHWNGALDVIVYFRDDKFPQVN</sequence>
<name>D8U8P7_VOLCA</name>
<reference evidence="2 3" key="1">
    <citation type="journal article" date="2010" name="Science">
        <title>Genomic analysis of organismal complexity in the multicellular green alga Volvox carteri.</title>
        <authorList>
            <person name="Prochnik S.E."/>
            <person name="Umen J."/>
            <person name="Nedelcu A.M."/>
            <person name="Hallmann A."/>
            <person name="Miller S.M."/>
            <person name="Nishii I."/>
            <person name="Ferris P."/>
            <person name="Kuo A."/>
            <person name="Mitros T."/>
            <person name="Fritz-Laylin L.K."/>
            <person name="Hellsten U."/>
            <person name="Chapman J."/>
            <person name="Simakov O."/>
            <person name="Rensing S.A."/>
            <person name="Terry A."/>
            <person name="Pangilinan J."/>
            <person name="Kapitonov V."/>
            <person name="Jurka J."/>
            <person name="Salamov A."/>
            <person name="Shapiro H."/>
            <person name="Schmutz J."/>
            <person name="Grimwood J."/>
            <person name="Lindquist E."/>
            <person name="Lucas S."/>
            <person name="Grigoriev I.V."/>
            <person name="Schmitt R."/>
            <person name="Kirk D."/>
            <person name="Rokhsar D.S."/>
        </authorList>
    </citation>
    <scope>NUCLEOTIDE SEQUENCE [LARGE SCALE GENOMIC DNA]</scope>
    <source>
        <strain evidence="3">f. Nagariensis / Eve</strain>
    </source>
</reference>
<accession>D8U8P7</accession>
<dbReference type="InParanoid" id="D8U8P7"/>
<protein>
    <submittedName>
        <fullName evidence="2">Uncharacterized protein</fullName>
    </submittedName>
</protein>
<dbReference type="Proteomes" id="UP000001058">
    <property type="component" value="Unassembled WGS sequence"/>
</dbReference>
<evidence type="ECO:0000313" key="2">
    <source>
        <dbReference type="EMBL" id="EFJ43785.1"/>
    </source>
</evidence>
<dbReference type="EMBL" id="GL378369">
    <property type="protein sequence ID" value="EFJ43785.1"/>
    <property type="molecule type" value="Genomic_DNA"/>
</dbReference>
<proteinExistence type="predicted"/>
<gene>
    <name evidence="2" type="ORF">VOLCADRAFT_95914</name>
</gene>
<organism evidence="3">
    <name type="scientific">Volvox carteri f. nagariensis</name>
    <dbReference type="NCBI Taxonomy" id="3068"/>
    <lineage>
        <taxon>Eukaryota</taxon>
        <taxon>Viridiplantae</taxon>
        <taxon>Chlorophyta</taxon>
        <taxon>core chlorophytes</taxon>
        <taxon>Chlorophyceae</taxon>
        <taxon>CS clade</taxon>
        <taxon>Chlamydomonadales</taxon>
        <taxon>Volvocaceae</taxon>
        <taxon>Volvox</taxon>
    </lineage>
</organism>
<dbReference type="AlphaFoldDB" id="D8U8P7"/>
<feature type="chain" id="PRO_5003124263" evidence="1">
    <location>
        <begin position="23"/>
        <end position="127"/>
    </location>
</feature>